<comment type="caution">
    <text evidence="1">The sequence shown here is derived from an EMBL/GenBank/DDBJ whole genome shotgun (WGS) entry which is preliminary data.</text>
</comment>
<name>A0A0F9VLJ3_9ZZZZ</name>
<proteinExistence type="predicted"/>
<sequence>MRITRGGILDGGSLPAGSAELGSVRITDGADVALVDGSGNLNVVTEAAKAIDGAVGLTDTAIPALFKHQEDLVHLVTDDGDYDVPALDSLGQVHVNPEGHHVFDTLNATTDWAVFNDDAANLTTTKKHAMGTDALTFDKVDGSADTVFAIIDKTVTTVDIGSVSPHDIIQTVLYIPNIDLVSYVLVRLGTNVTNYNEWRIPDTALTADEFEVLAFNVGDVDHGGITGNGWDPSAISYIAVGVAFDAAGDLRAGIIFDELSYHLNQHTSAELNAEVTSEVSSANVNLQKVGGSPTSKGAGAVGNGSQRVVLGDVTASNDALQATGDEANDAPDAGNPTKIGGRAQASFVIAEQVSADNDRVDATFDRAGYQRVRGELNPQSAIISDALSGDNEIIGTPGANLRIAVYGYTMIADGTVLARWESAAGGTALTGRMSFQAREGVSVSPGSMPLFVCSANQALNLELSAAVAMQGHVTYAIWDDA</sequence>
<reference evidence="1" key="1">
    <citation type="journal article" date="2015" name="Nature">
        <title>Complex archaea that bridge the gap between prokaryotes and eukaryotes.</title>
        <authorList>
            <person name="Spang A."/>
            <person name="Saw J.H."/>
            <person name="Jorgensen S.L."/>
            <person name="Zaremba-Niedzwiedzka K."/>
            <person name="Martijn J."/>
            <person name="Lind A.E."/>
            <person name="van Eijk R."/>
            <person name="Schleper C."/>
            <person name="Guy L."/>
            <person name="Ettema T.J."/>
        </authorList>
    </citation>
    <scope>NUCLEOTIDE SEQUENCE</scope>
</reference>
<organism evidence="1">
    <name type="scientific">marine sediment metagenome</name>
    <dbReference type="NCBI Taxonomy" id="412755"/>
    <lineage>
        <taxon>unclassified sequences</taxon>
        <taxon>metagenomes</taxon>
        <taxon>ecological metagenomes</taxon>
    </lineage>
</organism>
<dbReference type="AlphaFoldDB" id="A0A0F9VLJ3"/>
<evidence type="ECO:0000313" key="1">
    <source>
        <dbReference type="EMBL" id="KKN74341.1"/>
    </source>
</evidence>
<gene>
    <name evidence="1" type="ORF">LCGC14_0391420</name>
</gene>
<protein>
    <submittedName>
        <fullName evidence="1">Uncharacterized protein</fullName>
    </submittedName>
</protein>
<accession>A0A0F9VLJ3</accession>
<dbReference type="EMBL" id="LAZR01000328">
    <property type="protein sequence ID" value="KKN74341.1"/>
    <property type="molecule type" value="Genomic_DNA"/>
</dbReference>